<reference evidence="7" key="1">
    <citation type="submission" date="2023-01" db="EMBL/GenBank/DDBJ databases">
        <title>Genome sequencing of Photorhabdus bodei 09-20.</title>
        <authorList>
            <person name="Kalindamar S."/>
            <person name="Kumru S."/>
        </authorList>
    </citation>
    <scope>NUCLEOTIDE SEQUENCE</scope>
    <source>
        <strain evidence="7">09-20</strain>
    </source>
</reference>
<dbReference type="PANTHER" id="PTHR30469:SF33">
    <property type="entry name" value="SLR1207 PROTEIN"/>
    <property type="match status" value="1"/>
</dbReference>
<gene>
    <name evidence="7" type="ORF">PH362_02455</name>
</gene>
<dbReference type="NCBIfam" id="TIGR01730">
    <property type="entry name" value="RND_mfp"/>
    <property type="match status" value="1"/>
</dbReference>
<dbReference type="RefSeq" id="WP_271865767.1">
    <property type="nucleotide sequence ID" value="NZ_JAQMFO010000002.1"/>
</dbReference>
<comment type="similarity">
    <text evidence="2">Belongs to the membrane fusion protein (MFP) (TC 8.A.1) family.</text>
</comment>
<dbReference type="Proteomes" id="UP001212996">
    <property type="component" value="Unassembled WGS sequence"/>
</dbReference>
<dbReference type="GO" id="GO:0030313">
    <property type="term" value="C:cell envelope"/>
    <property type="evidence" value="ECO:0007669"/>
    <property type="project" value="UniProtKB-SubCell"/>
</dbReference>
<evidence type="ECO:0000313" key="7">
    <source>
        <dbReference type="EMBL" id="MDB6370852.1"/>
    </source>
</evidence>
<evidence type="ECO:0000259" key="5">
    <source>
        <dbReference type="Pfam" id="PF25917"/>
    </source>
</evidence>
<dbReference type="GO" id="GO:1990961">
    <property type="term" value="P:xenobiotic detoxification by transmembrane export across the plasma membrane"/>
    <property type="evidence" value="ECO:0007669"/>
    <property type="project" value="InterPro"/>
</dbReference>
<dbReference type="GO" id="GO:1990195">
    <property type="term" value="C:macrolide transmembrane transporter complex"/>
    <property type="evidence" value="ECO:0007669"/>
    <property type="project" value="InterPro"/>
</dbReference>
<feature type="domain" description="Multidrug resistance protein MdtA-like beta-barrel" evidence="6">
    <location>
        <begin position="227"/>
        <end position="302"/>
    </location>
</feature>
<proteinExistence type="inferred from homology"/>
<evidence type="ECO:0000256" key="2">
    <source>
        <dbReference type="ARBA" id="ARBA00009477"/>
    </source>
</evidence>
<name>A0AAW6BFY7_9GAMM</name>
<dbReference type="InterPro" id="IPR058625">
    <property type="entry name" value="MdtA-like_BSH"/>
</dbReference>
<dbReference type="AlphaFoldDB" id="A0AAW6BFY7"/>
<keyword evidence="4" id="KW-0812">Transmembrane</keyword>
<dbReference type="Pfam" id="PF25944">
    <property type="entry name" value="Beta-barrel_RND"/>
    <property type="match status" value="1"/>
</dbReference>
<evidence type="ECO:0000313" key="8">
    <source>
        <dbReference type="Proteomes" id="UP001212996"/>
    </source>
</evidence>
<dbReference type="GO" id="GO:0015562">
    <property type="term" value="F:efflux transmembrane transporter activity"/>
    <property type="evidence" value="ECO:0007669"/>
    <property type="project" value="TreeGrafter"/>
</dbReference>
<dbReference type="PANTHER" id="PTHR30469">
    <property type="entry name" value="MULTIDRUG RESISTANCE PROTEIN MDTA"/>
    <property type="match status" value="1"/>
</dbReference>
<dbReference type="Gene3D" id="6.10.140.1990">
    <property type="match status" value="1"/>
</dbReference>
<evidence type="ECO:0000259" key="6">
    <source>
        <dbReference type="Pfam" id="PF25944"/>
    </source>
</evidence>
<evidence type="ECO:0000256" key="3">
    <source>
        <dbReference type="ARBA" id="ARBA00023054"/>
    </source>
</evidence>
<dbReference type="Gene3D" id="2.40.30.170">
    <property type="match status" value="1"/>
</dbReference>
<comment type="subcellular location">
    <subcellularLocation>
        <location evidence="1">Cell membrane</location>
    </subcellularLocation>
</comment>
<dbReference type="GO" id="GO:0019898">
    <property type="term" value="C:extrinsic component of membrane"/>
    <property type="evidence" value="ECO:0007669"/>
    <property type="project" value="InterPro"/>
</dbReference>
<dbReference type="InterPro" id="IPR030190">
    <property type="entry name" value="MacA_alpha-hairpin_sf"/>
</dbReference>
<accession>A0AAW6BFY7</accession>
<protein>
    <submittedName>
        <fullName evidence="7">Efflux RND transporter periplasmic adaptor subunit</fullName>
    </submittedName>
</protein>
<sequence>MLIVLVKKKKWVVITIIMIAFLAVAYNNFSQKESSTVMTEQIITGTLGDVITTVNAAGVVQPTRQVNVGSQISGQLTKLYVEVGDIVEAGKRVASIDDTFYRTKVEASRARLEKLRAMLQEEQYTYQLLVITEKRQRELNLHSATSQQLLDEAAFGVKKSQTRIESLKADIRQNEHILHSEEVSLSYTQIYSPIAGVVTAIHVDPGQTLNVNQQTPVLMQIADLKNMTVYAKVSEADINQIVTGQKASFKIYSTNQHIWHGNVKKIMYKPDLINNAVYYTVLFDVPNDNFLLKPSMSADVTIVTHESTGVVIIPSDILNNKRHQPLNDDLTTYFLREMKDGNIVVRKLLIGHNNGRRSVVVSGLQNNEQIVVLSKQDNLGKSQNDNTK</sequence>
<dbReference type="InterPro" id="IPR058626">
    <property type="entry name" value="MdtA-like_b-barrel"/>
</dbReference>
<evidence type="ECO:0000256" key="4">
    <source>
        <dbReference type="SAM" id="Phobius"/>
    </source>
</evidence>
<keyword evidence="4" id="KW-0472">Membrane</keyword>
<dbReference type="Pfam" id="PF25917">
    <property type="entry name" value="BSH_RND"/>
    <property type="match status" value="1"/>
</dbReference>
<evidence type="ECO:0000256" key="1">
    <source>
        <dbReference type="ARBA" id="ARBA00004236"/>
    </source>
</evidence>
<dbReference type="EMBL" id="JAQMFO010000002">
    <property type="protein sequence ID" value="MDB6370852.1"/>
    <property type="molecule type" value="Genomic_DNA"/>
</dbReference>
<dbReference type="InterPro" id="IPR006143">
    <property type="entry name" value="RND_pump_MFP"/>
</dbReference>
<comment type="caution">
    <text evidence="7">The sequence shown here is derived from an EMBL/GenBank/DDBJ whole genome shotgun (WGS) entry which is preliminary data.</text>
</comment>
<feature type="transmembrane region" description="Helical" evidence="4">
    <location>
        <begin position="12"/>
        <end position="29"/>
    </location>
</feature>
<keyword evidence="3" id="KW-0175">Coiled coil</keyword>
<organism evidence="7 8">
    <name type="scientific">Photorhabdus bodei</name>
    <dbReference type="NCBI Taxonomy" id="2029681"/>
    <lineage>
        <taxon>Bacteria</taxon>
        <taxon>Pseudomonadati</taxon>
        <taxon>Pseudomonadota</taxon>
        <taxon>Gammaproteobacteria</taxon>
        <taxon>Enterobacterales</taxon>
        <taxon>Morganellaceae</taxon>
        <taxon>Photorhabdus</taxon>
    </lineage>
</organism>
<dbReference type="GO" id="GO:1990281">
    <property type="term" value="C:efflux pump complex"/>
    <property type="evidence" value="ECO:0007669"/>
    <property type="project" value="TreeGrafter"/>
</dbReference>
<dbReference type="SUPFAM" id="SSF111369">
    <property type="entry name" value="HlyD-like secretion proteins"/>
    <property type="match status" value="1"/>
</dbReference>
<feature type="domain" description="Multidrug resistance protein MdtA-like barrel-sandwich hybrid" evidence="5">
    <location>
        <begin position="64"/>
        <end position="218"/>
    </location>
</feature>
<keyword evidence="4" id="KW-1133">Transmembrane helix</keyword>
<dbReference type="Gene3D" id="2.40.50.100">
    <property type="match status" value="1"/>
</dbReference>